<dbReference type="Pfam" id="PF21702">
    <property type="entry name" value="GLGE_C"/>
    <property type="match status" value="1"/>
</dbReference>
<dbReference type="InterPro" id="IPR021828">
    <property type="entry name" value="GlgE_dom_N/S"/>
</dbReference>
<feature type="binding site" evidence="6">
    <location>
        <position position="341"/>
    </location>
    <ligand>
        <name>alpha-maltose 1-phosphate</name>
        <dbReference type="ChEBI" id="CHEBI:63576"/>
    </ligand>
</feature>
<comment type="caution">
    <text evidence="8">The sequence shown here is derived from an EMBL/GenBank/DDBJ whole genome shotgun (WGS) entry which is preliminary data.</text>
</comment>
<dbReference type="PANTHER" id="PTHR47786">
    <property type="entry name" value="ALPHA-1,4-GLUCAN:MALTOSE-1-PHOSPHATE MALTOSYLTRANSFERASE"/>
    <property type="match status" value="1"/>
</dbReference>
<feature type="site" description="Transition state stabilizer" evidence="6">
    <location>
        <position position="464"/>
    </location>
</feature>
<proteinExistence type="inferred from homology"/>
<feature type="binding site" evidence="6">
    <location>
        <begin position="519"/>
        <end position="520"/>
    </location>
    <ligand>
        <name>alpha-maltose 1-phosphate</name>
        <dbReference type="ChEBI" id="CHEBI:63576"/>
    </ligand>
</feature>
<evidence type="ECO:0000256" key="6">
    <source>
        <dbReference type="HAMAP-Rule" id="MF_02124"/>
    </source>
</evidence>
<name>A0A7C1JVK1_THERO</name>
<dbReference type="PANTHER" id="PTHR47786:SF2">
    <property type="entry name" value="GLYCOSYL HYDROLASE FAMILY 13 CATALYTIC DOMAIN-CONTAINING PROTEIN"/>
    <property type="match status" value="1"/>
</dbReference>
<dbReference type="Gene3D" id="3.20.20.80">
    <property type="entry name" value="Glycosidases"/>
    <property type="match status" value="1"/>
</dbReference>
<dbReference type="InterPro" id="IPR013780">
    <property type="entry name" value="Glyco_hydro_b"/>
</dbReference>
<dbReference type="HAMAP" id="MF_02124">
    <property type="entry name" value="GlgE"/>
    <property type="match status" value="1"/>
</dbReference>
<dbReference type="InterPro" id="IPR013783">
    <property type="entry name" value="Ig-like_fold"/>
</dbReference>
<keyword evidence="2 6" id="KW-0328">Glycosyltransferase</keyword>
<feature type="binding site" evidence="6">
    <location>
        <position position="246"/>
    </location>
    <ligand>
        <name>alpha-maltose 1-phosphate</name>
        <dbReference type="ChEBI" id="CHEBI:63576"/>
    </ligand>
</feature>
<feature type="active site" description="Nucleophile" evidence="6">
    <location>
        <position position="377"/>
    </location>
</feature>
<dbReference type="GO" id="GO:0016758">
    <property type="term" value="F:hexosyltransferase activity"/>
    <property type="evidence" value="ECO:0007669"/>
    <property type="project" value="UniProtKB-UniRule"/>
</dbReference>
<dbReference type="Gene3D" id="1.20.58.80">
    <property type="entry name" value="Phosphotransferase system, lactose/cellobiose-type IIA subunit"/>
    <property type="match status" value="1"/>
</dbReference>
<dbReference type="InterPro" id="IPR006047">
    <property type="entry name" value="GH13_cat_dom"/>
</dbReference>
<dbReference type="GO" id="GO:0004553">
    <property type="term" value="F:hydrolase activity, hydrolyzing O-glycosyl compounds"/>
    <property type="evidence" value="ECO:0007669"/>
    <property type="project" value="InterPro"/>
</dbReference>
<dbReference type="InterPro" id="IPR017853">
    <property type="entry name" value="GH"/>
</dbReference>
<feature type="binding site" evidence="6">
    <location>
        <position position="378"/>
    </location>
    <ligand>
        <name>alpha-maltose 1-phosphate</name>
        <dbReference type="ChEBI" id="CHEBI:63576"/>
    </ligand>
</feature>
<comment type="function">
    <text evidence="6">Maltosyltransferase that uses maltose 1-phosphate (M1P) as the sugar donor to elongate linear or branched alpha-(1-&gt;4)-glucans. Is involved in a branched alpha-glucan biosynthetic pathway from trehalose, together with TreS, Mak and GlgB.</text>
</comment>
<comment type="similarity">
    <text evidence="6">Belongs to the glycosyl hydrolase 13 family. GlgE subfamily.</text>
</comment>
<evidence type="ECO:0000313" key="8">
    <source>
        <dbReference type="EMBL" id="HEF65552.1"/>
    </source>
</evidence>
<dbReference type="Gene3D" id="2.60.40.1180">
    <property type="entry name" value="Golgi alpha-mannosidase II"/>
    <property type="match status" value="1"/>
</dbReference>
<protein>
    <recommendedName>
        <fullName evidence="6">Alpha-1,4-glucan:maltose-1-phosphate maltosyltransferase</fullName>
        <shortName evidence="6">GMPMT</shortName>
        <ecNumber evidence="6">2.4.99.16</ecNumber>
    </recommendedName>
    <alternativeName>
        <fullName evidence="6">(1-&gt;4)-alpha-D-glucan:maltose-1-phosphate alpha-D-maltosyltransferase</fullName>
    </alternativeName>
</protein>
<evidence type="ECO:0000256" key="2">
    <source>
        <dbReference type="ARBA" id="ARBA00022676"/>
    </source>
</evidence>
<feature type="domain" description="Glycosyl hydrolase family 13 catalytic" evidence="7">
    <location>
        <begin position="194"/>
        <end position="650"/>
    </location>
</feature>
<dbReference type="SMART" id="SM00642">
    <property type="entry name" value="Aamy"/>
    <property type="match status" value="1"/>
</dbReference>
<dbReference type="EMBL" id="DSJL01000011">
    <property type="protein sequence ID" value="HEF65552.1"/>
    <property type="molecule type" value="Genomic_DNA"/>
</dbReference>
<gene>
    <name evidence="6" type="primary">glgE</name>
    <name evidence="8" type="ORF">ENP47_08155</name>
</gene>
<feature type="binding site" evidence="6">
    <location>
        <position position="306"/>
    </location>
    <ligand>
        <name>alpha-maltose 1-phosphate</name>
        <dbReference type="ChEBI" id="CHEBI:63576"/>
    </ligand>
</feature>
<keyword evidence="4 6" id="KW-0119">Carbohydrate metabolism</keyword>
<dbReference type="InterPro" id="IPR049171">
    <property type="entry name" value="GLGE_C"/>
</dbReference>
<evidence type="ECO:0000256" key="1">
    <source>
        <dbReference type="ARBA" id="ARBA00011738"/>
    </source>
</evidence>
<sequence>MPSEGRRRVVIARVSPELDCGRFPVKRIVGDELVVEADIFADGHDELAAMLRYRGPGMEDWHEVPMTFLSNDRWRASFTVTELGVWEYTVVAWIDRFATWQRDLQKRLDAGQDVTVDLLIGAELVEATAAQASDADAAWLRHAATSLRQGPDAIVVARSPELAARMRRADPRPFMAEYPRVLRVVVDRERARFSTWYELFPRSCSPEPGRHGTFRDCEAWLPHIAELGFDVLYLPPIHPIGRTHRKGKNNSLVAGPDDPGSPWAIGSEEGGHDAVHPQLGTLEDFRRFVARARDYGIEIALDLAFQCSPDHPYVREHPEWFRRRPDGTIQYAENPPKKYQDIYPFDFESPAWRELWLELLRIVYFWIEQGIRIFRVDNPHTKPFAFWEWLIDTVKRDYPEVIFLSEAFTRPKVMYHLAKLGFTQSYTYFAWRNTKRELEAYFTELTQTEVREFFRPNLWPNTPDILTEFLQTGGRPAFLIRLILAATLGASYGIYGPPYELCEATPLAPGSEEYLDSEKYEIRHWKLDSPHSIAPVIARVNRIRRENPALQQDWTLRFHPVDNDELIAYSKTSRDGQNAIVTVVNLDPHHRHAGWVTLDLAALGITPETPYQMHDLLSGERYIWHGPRNYVELDPHIMPAHIFAVRPRIRSEHDFEYYE</sequence>
<dbReference type="Pfam" id="PF11896">
    <property type="entry name" value="GlgE_dom_N_S"/>
    <property type="match status" value="1"/>
</dbReference>
<dbReference type="EC" id="2.4.99.16" evidence="6"/>
<dbReference type="SUPFAM" id="SSF51445">
    <property type="entry name" value="(Trans)glycosidases"/>
    <property type="match status" value="1"/>
</dbReference>
<dbReference type="AlphaFoldDB" id="A0A7C1JVK1"/>
<dbReference type="GO" id="GO:0030979">
    <property type="term" value="P:alpha-glucan biosynthetic process"/>
    <property type="evidence" value="ECO:0007669"/>
    <property type="project" value="UniProtKB-UniRule"/>
</dbReference>
<comment type="catalytic activity">
    <reaction evidence="5 6">
        <text>alpha-maltose 1-phosphate + [(1-&gt;4)-alpha-D-glucosyl](n) = [(1-&gt;4)-alpha-D-glucosyl](n+2) + phosphate</text>
        <dbReference type="Rhea" id="RHEA:42692"/>
        <dbReference type="Rhea" id="RHEA-COMP:9584"/>
        <dbReference type="Rhea" id="RHEA-COMP:10183"/>
        <dbReference type="ChEBI" id="CHEBI:15444"/>
        <dbReference type="ChEBI" id="CHEBI:43474"/>
        <dbReference type="ChEBI" id="CHEBI:63576"/>
        <dbReference type="EC" id="2.4.99.16"/>
    </reaction>
</comment>
<accession>A0A7C1JVK1</accession>
<organism evidence="8">
    <name type="scientific">Thermomicrobium roseum</name>
    <dbReference type="NCBI Taxonomy" id="500"/>
    <lineage>
        <taxon>Bacteria</taxon>
        <taxon>Pseudomonadati</taxon>
        <taxon>Thermomicrobiota</taxon>
        <taxon>Thermomicrobia</taxon>
        <taxon>Thermomicrobiales</taxon>
        <taxon>Thermomicrobiaceae</taxon>
        <taxon>Thermomicrobium</taxon>
    </lineage>
</organism>
<evidence type="ECO:0000256" key="4">
    <source>
        <dbReference type="ARBA" id="ARBA00023277"/>
    </source>
</evidence>
<evidence type="ECO:0000256" key="5">
    <source>
        <dbReference type="ARBA" id="ARBA00048735"/>
    </source>
</evidence>
<evidence type="ECO:0000259" key="7">
    <source>
        <dbReference type="SMART" id="SM00642"/>
    </source>
</evidence>
<dbReference type="InterPro" id="IPR026585">
    <property type="entry name" value="GlgE"/>
</dbReference>
<keyword evidence="3 6" id="KW-0808">Transferase</keyword>
<comment type="subunit">
    <text evidence="1 6">Homodimer.</text>
</comment>
<evidence type="ECO:0000256" key="3">
    <source>
        <dbReference type="ARBA" id="ARBA00022679"/>
    </source>
</evidence>
<dbReference type="Gene3D" id="2.60.40.10">
    <property type="entry name" value="Immunoglobulins"/>
    <property type="match status" value="1"/>
</dbReference>
<feature type="active site" description="Proton donor" evidence="6">
    <location>
        <position position="406"/>
    </location>
</feature>
<dbReference type="CDD" id="cd11344">
    <property type="entry name" value="AmyAc_GlgE_like"/>
    <property type="match status" value="1"/>
</dbReference>
<reference evidence="8" key="1">
    <citation type="journal article" date="2020" name="mSystems">
        <title>Genome- and Community-Level Interaction Insights into Carbon Utilization and Element Cycling Functions of Hydrothermarchaeota in Hydrothermal Sediment.</title>
        <authorList>
            <person name="Zhou Z."/>
            <person name="Liu Y."/>
            <person name="Xu W."/>
            <person name="Pan J."/>
            <person name="Luo Z.H."/>
            <person name="Li M."/>
        </authorList>
    </citation>
    <scope>NUCLEOTIDE SEQUENCE [LARGE SCALE GENOMIC DNA]</scope>
    <source>
        <strain evidence="8">SpSt-222</strain>
    </source>
</reference>